<proteinExistence type="predicted"/>
<reference evidence="1 2" key="1">
    <citation type="journal article" date="2021" name="BMC Genomics">
        <title>Datura genome reveals duplications of psychoactive alkaloid biosynthetic genes and high mutation rate following tissue culture.</title>
        <authorList>
            <person name="Rajewski A."/>
            <person name="Carter-House D."/>
            <person name="Stajich J."/>
            <person name="Litt A."/>
        </authorList>
    </citation>
    <scope>NUCLEOTIDE SEQUENCE [LARGE SCALE GENOMIC DNA]</scope>
    <source>
        <strain evidence="1">AR-01</strain>
    </source>
</reference>
<dbReference type="PANTHER" id="PTHR38390">
    <property type="entry name" value="OS01G0103900 PROTEIN"/>
    <property type="match status" value="1"/>
</dbReference>
<name>A0ABS8SH62_DATST</name>
<accession>A0ABS8SH62</accession>
<dbReference type="Proteomes" id="UP000823775">
    <property type="component" value="Unassembled WGS sequence"/>
</dbReference>
<organism evidence="1 2">
    <name type="scientific">Datura stramonium</name>
    <name type="common">Jimsonweed</name>
    <name type="synonym">Common thornapple</name>
    <dbReference type="NCBI Taxonomy" id="4076"/>
    <lineage>
        <taxon>Eukaryota</taxon>
        <taxon>Viridiplantae</taxon>
        <taxon>Streptophyta</taxon>
        <taxon>Embryophyta</taxon>
        <taxon>Tracheophyta</taxon>
        <taxon>Spermatophyta</taxon>
        <taxon>Magnoliopsida</taxon>
        <taxon>eudicotyledons</taxon>
        <taxon>Gunneridae</taxon>
        <taxon>Pentapetalae</taxon>
        <taxon>asterids</taxon>
        <taxon>lamiids</taxon>
        <taxon>Solanales</taxon>
        <taxon>Solanaceae</taxon>
        <taxon>Solanoideae</taxon>
        <taxon>Datureae</taxon>
        <taxon>Datura</taxon>
    </lineage>
</organism>
<sequence>MVLICFCLDSELITPLLRDLKQLKVAYSPRGNFNLRDFHHAVNNLPSDAFLPDFKRFCSALCCSDLKLCSILNDKVLYSWGGHSKDITRKVGGGGFADRMQQITAFVEFVFLDLSHLVDTPGSINKFLKQIGDLENCSFQNYIPDSHALSGLVKKWFQELKEDLEEQLQARCL</sequence>
<evidence type="ECO:0000313" key="1">
    <source>
        <dbReference type="EMBL" id="MCD7458155.1"/>
    </source>
</evidence>
<dbReference type="EMBL" id="JACEIK010000501">
    <property type="protein sequence ID" value="MCD7458155.1"/>
    <property type="molecule type" value="Genomic_DNA"/>
</dbReference>
<protein>
    <submittedName>
        <fullName evidence="1">Uncharacterized protein</fullName>
    </submittedName>
</protein>
<gene>
    <name evidence="1" type="ORF">HAX54_037420</name>
</gene>
<evidence type="ECO:0000313" key="2">
    <source>
        <dbReference type="Proteomes" id="UP000823775"/>
    </source>
</evidence>
<dbReference type="PANTHER" id="PTHR38390:SF2">
    <property type="entry name" value="OS01G0103900 PROTEIN"/>
    <property type="match status" value="1"/>
</dbReference>
<keyword evidence="2" id="KW-1185">Reference proteome</keyword>
<comment type="caution">
    <text evidence="1">The sequence shown here is derived from an EMBL/GenBank/DDBJ whole genome shotgun (WGS) entry which is preliminary data.</text>
</comment>